<dbReference type="OrthoDB" id="4104638at2"/>
<dbReference type="Gene3D" id="3.40.50.150">
    <property type="entry name" value="Vaccinia Virus protein VP39"/>
    <property type="match status" value="1"/>
</dbReference>
<dbReference type="InterPro" id="IPR052514">
    <property type="entry name" value="SAM-dependent_MTase"/>
</dbReference>
<dbReference type="PANTHER" id="PTHR34203">
    <property type="entry name" value="METHYLTRANSFERASE, FKBM FAMILY PROTEIN"/>
    <property type="match status" value="1"/>
</dbReference>
<keyword evidence="2" id="KW-0808">Transferase</keyword>
<organism evidence="2 3">
    <name type="scientific">Sagittula stellata (strain ATCC 700073 / DSM 11524 / E-37)</name>
    <dbReference type="NCBI Taxonomy" id="388399"/>
    <lineage>
        <taxon>Bacteria</taxon>
        <taxon>Pseudomonadati</taxon>
        <taxon>Pseudomonadota</taxon>
        <taxon>Alphaproteobacteria</taxon>
        <taxon>Rhodobacterales</taxon>
        <taxon>Roseobacteraceae</taxon>
        <taxon>Sagittula</taxon>
    </lineage>
</organism>
<dbReference type="EMBL" id="AAYA01000002">
    <property type="protein sequence ID" value="EBA09828.1"/>
    <property type="molecule type" value="Genomic_DNA"/>
</dbReference>
<accession>A3JZC5</accession>
<keyword evidence="2" id="KW-0489">Methyltransferase</keyword>
<evidence type="ECO:0000259" key="1">
    <source>
        <dbReference type="Pfam" id="PF05050"/>
    </source>
</evidence>
<protein>
    <submittedName>
        <fullName evidence="2">Methyltransferase, FkbM family protein</fullName>
    </submittedName>
</protein>
<reference evidence="2 3" key="1">
    <citation type="submission" date="2006-06" db="EMBL/GenBank/DDBJ databases">
        <authorList>
            <person name="Moran M.A."/>
            <person name="Ferriera S."/>
            <person name="Johnson J."/>
            <person name="Kravitz S."/>
            <person name="Beeson K."/>
            <person name="Sutton G."/>
            <person name="Rogers Y.-H."/>
            <person name="Friedman R."/>
            <person name="Frazier M."/>
            <person name="Venter J.C."/>
        </authorList>
    </citation>
    <scope>NUCLEOTIDE SEQUENCE [LARGE SCALE GENOMIC DNA]</scope>
    <source>
        <strain evidence="2 3">E-37</strain>
    </source>
</reference>
<dbReference type="eggNOG" id="COG2520">
    <property type="taxonomic scope" value="Bacteria"/>
</dbReference>
<dbReference type="Pfam" id="PF05050">
    <property type="entry name" value="Methyltransf_21"/>
    <property type="match status" value="1"/>
</dbReference>
<comment type="caution">
    <text evidence="2">The sequence shown here is derived from an EMBL/GenBank/DDBJ whole genome shotgun (WGS) entry which is preliminary data.</text>
</comment>
<dbReference type="PANTHER" id="PTHR34203:SF15">
    <property type="entry name" value="SLL1173 PROTEIN"/>
    <property type="match status" value="1"/>
</dbReference>
<sequence>MVLGFVKSAGRAYYRAKGYFPATIRGNDFKLDPYHFAFWSAASQERWEPSTFDVITKYLSPEATYIDIGAWIGPTVLHAAKQCKQVYCFEPDPTALRFLNWNLDLNELHNVHALGVAVAAEAGLLKMATFGDNPGDSKTSLLQNEAQYFVHVLAITWADFIQKAQPENVSLIKIDTEGAEFDLIPTMREYLEDNRPALFLSTHAPYLDESKRMDAMAALLDALSFYPNIYDEFLKPIGRDEFLSRKASEEFGTYLFADD</sequence>
<gene>
    <name evidence="2" type="ORF">SSE37_08468</name>
</gene>
<dbReference type="RefSeq" id="WP_005856083.1">
    <property type="nucleotide sequence ID" value="NZ_AAYA01000002.1"/>
</dbReference>
<dbReference type="InterPro" id="IPR029063">
    <property type="entry name" value="SAM-dependent_MTases_sf"/>
</dbReference>
<dbReference type="Proteomes" id="UP000005713">
    <property type="component" value="Unassembled WGS sequence"/>
</dbReference>
<dbReference type="GO" id="GO:0008168">
    <property type="term" value="F:methyltransferase activity"/>
    <property type="evidence" value="ECO:0007669"/>
    <property type="project" value="UniProtKB-KW"/>
</dbReference>
<proteinExistence type="predicted"/>
<dbReference type="AlphaFoldDB" id="A3JZC5"/>
<evidence type="ECO:0000313" key="2">
    <source>
        <dbReference type="EMBL" id="EBA09828.1"/>
    </source>
</evidence>
<dbReference type="InterPro" id="IPR006342">
    <property type="entry name" value="FkbM_mtfrase"/>
</dbReference>
<name>A3JZC5_SAGS3</name>
<keyword evidence="3" id="KW-1185">Reference proteome</keyword>
<dbReference type="GO" id="GO:0032259">
    <property type="term" value="P:methylation"/>
    <property type="evidence" value="ECO:0007669"/>
    <property type="project" value="UniProtKB-KW"/>
</dbReference>
<evidence type="ECO:0000313" key="3">
    <source>
        <dbReference type="Proteomes" id="UP000005713"/>
    </source>
</evidence>
<dbReference type="SUPFAM" id="SSF53335">
    <property type="entry name" value="S-adenosyl-L-methionine-dependent methyltransferases"/>
    <property type="match status" value="1"/>
</dbReference>
<dbReference type="NCBIfam" id="TIGR01444">
    <property type="entry name" value="fkbM_fam"/>
    <property type="match status" value="1"/>
</dbReference>
<feature type="domain" description="Methyltransferase FkbM" evidence="1">
    <location>
        <begin position="67"/>
        <end position="206"/>
    </location>
</feature>